<keyword evidence="2" id="KW-1185">Reference proteome</keyword>
<reference evidence="1 2" key="1">
    <citation type="submission" date="2016-11" db="EMBL/GenBank/DDBJ databases">
        <authorList>
            <person name="Jaros S."/>
            <person name="Januszkiewicz K."/>
            <person name="Wedrychowicz H."/>
        </authorList>
    </citation>
    <scope>NUCLEOTIDE SEQUENCE [LARGE SCALE GENOMIC DNA]</scope>
    <source>
        <strain evidence="1 2">DSM 46144</strain>
    </source>
</reference>
<name>A0A1M7NN20_9ACTN</name>
<evidence type="ECO:0000313" key="1">
    <source>
        <dbReference type="EMBL" id="SHN05188.1"/>
    </source>
</evidence>
<protein>
    <submittedName>
        <fullName evidence="1">Uncharacterized protein</fullName>
    </submittedName>
</protein>
<sequence>MYGTSIDSAYDVDGYLELAARIEWEEQGSVERPRSVEAPGVYALAAAEPLRG</sequence>
<proteinExistence type="predicted"/>
<gene>
    <name evidence="1" type="ORF">SAMN05443668_102730</name>
</gene>
<evidence type="ECO:0000313" key="2">
    <source>
        <dbReference type="Proteomes" id="UP000184440"/>
    </source>
</evidence>
<dbReference type="Proteomes" id="UP000184440">
    <property type="component" value="Unassembled WGS sequence"/>
</dbReference>
<organism evidence="1 2">
    <name type="scientific">Cryptosporangium aurantiacum</name>
    <dbReference type="NCBI Taxonomy" id="134849"/>
    <lineage>
        <taxon>Bacteria</taxon>
        <taxon>Bacillati</taxon>
        <taxon>Actinomycetota</taxon>
        <taxon>Actinomycetes</taxon>
        <taxon>Cryptosporangiales</taxon>
        <taxon>Cryptosporangiaceae</taxon>
        <taxon>Cryptosporangium</taxon>
    </lineage>
</organism>
<dbReference type="EMBL" id="FRCS01000002">
    <property type="protein sequence ID" value="SHN05188.1"/>
    <property type="molecule type" value="Genomic_DNA"/>
</dbReference>
<accession>A0A1M7NN20</accession>
<dbReference type="AlphaFoldDB" id="A0A1M7NN20"/>
<dbReference type="RefSeq" id="WP_178379815.1">
    <property type="nucleotide sequence ID" value="NZ_FRCS01000002.1"/>
</dbReference>